<dbReference type="Proteomes" id="UP000774130">
    <property type="component" value="Unassembled WGS sequence"/>
</dbReference>
<keyword evidence="1" id="KW-0239">DNA-directed DNA polymerase</keyword>
<dbReference type="PANTHER" id="PTHR11076">
    <property type="entry name" value="DNA REPAIR POLYMERASE UMUC / TRANSFERASE FAMILY MEMBER"/>
    <property type="match status" value="1"/>
</dbReference>
<organism evidence="3 4">
    <name type="scientific">Enterococcus alishanensis</name>
    <dbReference type="NCBI Taxonomy" id="1303817"/>
    <lineage>
        <taxon>Bacteria</taxon>
        <taxon>Bacillati</taxon>
        <taxon>Bacillota</taxon>
        <taxon>Bacilli</taxon>
        <taxon>Lactobacillales</taxon>
        <taxon>Enterococcaceae</taxon>
        <taxon>Enterococcus</taxon>
    </lineage>
</organism>
<dbReference type="PANTHER" id="PTHR11076:SF35">
    <property type="entry name" value="DNA REPAIR PROTEIN HOMOLOG YOBH"/>
    <property type="match status" value="1"/>
</dbReference>
<evidence type="ECO:0000259" key="2">
    <source>
        <dbReference type="PROSITE" id="PS50173"/>
    </source>
</evidence>
<evidence type="ECO:0000256" key="1">
    <source>
        <dbReference type="ARBA" id="ARBA00022932"/>
    </source>
</evidence>
<sequence>MNFKYELEPRGDYAFIDMKSFYASCEAVARGKDPLKALLVVMSHTDNTSGLILASSPMAKKEFGITNVTRAWELPSVEENPKVAKLIKAPPRMRYYIEQNLIIQDIVRKYAAEEDILWYSIDEGVVDLTASLNYFQPDEKTRAEKLNKLSRKIQRDIYHKTGIYSTIGMSNSNPLLAKLALDNEAKEAENMRALWNYEDVTEKVWNIPEMTDFWGIGRRMKKNLHLMGITNIRELANADPGSLSSRHGVIGLQLYHHANGIDRTKLQDRYIPKGENIGNSQILPRDYQGSEMPLVIREMAEQVGIRLRRRKAKTQTVHLFIGYSRDEAASGFSRQTKITPTNNTKELADALLFLFNKFYQKGVFVRQIGVTFGHLVYQNGSQLNLFEEPEIQIKQEKIDQVTDRIREKYGFVSIVRASSKLENARSIKRAGLVGGHNGGAGGLDGL</sequence>
<name>A0ABS6TCZ1_9ENTE</name>
<dbReference type="Pfam" id="PF00817">
    <property type="entry name" value="IMS"/>
    <property type="match status" value="1"/>
</dbReference>
<dbReference type="EMBL" id="JAHUZB010000003">
    <property type="protein sequence ID" value="MBV7390783.1"/>
    <property type="molecule type" value="Genomic_DNA"/>
</dbReference>
<keyword evidence="1" id="KW-0808">Transferase</keyword>
<dbReference type="CDD" id="cd01700">
    <property type="entry name" value="PolY_Pol_V_umuC"/>
    <property type="match status" value="1"/>
</dbReference>
<dbReference type="InterPro" id="IPR050116">
    <property type="entry name" value="DNA_polymerase-Y"/>
</dbReference>
<keyword evidence="1" id="KW-0548">Nucleotidyltransferase</keyword>
<dbReference type="InterPro" id="IPR017961">
    <property type="entry name" value="DNA_pol_Y-fam_little_finger"/>
</dbReference>
<dbReference type="PROSITE" id="PS50173">
    <property type="entry name" value="UMUC"/>
    <property type="match status" value="1"/>
</dbReference>
<keyword evidence="4" id="KW-1185">Reference proteome</keyword>
<evidence type="ECO:0000313" key="3">
    <source>
        <dbReference type="EMBL" id="MBV7390783.1"/>
    </source>
</evidence>
<proteinExistence type="predicted"/>
<dbReference type="InterPro" id="IPR001126">
    <property type="entry name" value="UmuC"/>
</dbReference>
<accession>A0ABS6TCZ1</accession>
<comment type="caution">
    <text evidence="3">The sequence shown here is derived from an EMBL/GenBank/DDBJ whole genome shotgun (WGS) entry which is preliminary data.</text>
</comment>
<evidence type="ECO:0000313" key="4">
    <source>
        <dbReference type="Proteomes" id="UP000774130"/>
    </source>
</evidence>
<reference evidence="3 4" key="1">
    <citation type="submission" date="2021-06" db="EMBL/GenBank/DDBJ databases">
        <title>Enterococcus alishanensis sp. nov., a novel lactic acid bacterium isolated from fresh coffee beans.</title>
        <authorList>
            <person name="Chen Y.-S."/>
        </authorList>
    </citation>
    <scope>NUCLEOTIDE SEQUENCE [LARGE SCALE GENOMIC DNA]</scope>
    <source>
        <strain evidence="3 4">ALS3</strain>
    </source>
</reference>
<gene>
    <name evidence="3" type="ORF">KUA55_08835</name>
</gene>
<dbReference type="Pfam" id="PF11799">
    <property type="entry name" value="IMS_C"/>
    <property type="match status" value="1"/>
</dbReference>
<dbReference type="RefSeq" id="WP_218325836.1">
    <property type="nucleotide sequence ID" value="NZ_JAHUZB010000003.1"/>
</dbReference>
<protein>
    <submittedName>
        <fullName evidence="3">Y-family DNA polymerase</fullName>
    </submittedName>
</protein>
<feature type="domain" description="UmuC" evidence="2">
    <location>
        <begin position="13"/>
        <end position="217"/>
    </location>
</feature>